<dbReference type="InterPro" id="IPR011006">
    <property type="entry name" value="CheY-like_superfamily"/>
</dbReference>
<dbReference type="Pfam" id="PF00072">
    <property type="entry name" value="Response_reg"/>
    <property type="match status" value="1"/>
</dbReference>
<feature type="domain" description="Response regulatory" evidence="12">
    <location>
        <begin position="627"/>
        <end position="738"/>
    </location>
</feature>
<keyword evidence="5" id="KW-0547">Nucleotide-binding</keyword>
<evidence type="ECO:0000259" key="11">
    <source>
        <dbReference type="PROSITE" id="PS50109"/>
    </source>
</evidence>
<feature type="transmembrane region" description="Helical" evidence="10">
    <location>
        <begin position="6"/>
        <end position="29"/>
    </location>
</feature>
<evidence type="ECO:0000256" key="7">
    <source>
        <dbReference type="ARBA" id="ARBA00022840"/>
    </source>
</evidence>
<dbReference type="PROSITE" id="PS50112">
    <property type="entry name" value="PAS"/>
    <property type="match status" value="1"/>
</dbReference>
<dbReference type="InterPro" id="IPR005330">
    <property type="entry name" value="MHYT_dom"/>
</dbReference>
<dbReference type="PANTHER" id="PTHR43065">
    <property type="entry name" value="SENSOR HISTIDINE KINASE"/>
    <property type="match status" value="1"/>
</dbReference>
<dbReference type="EC" id="2.7.13.3" evidence="2"/>
<evidence type="ECO:0000256" key="9">
    <source>
        <dbReference type="PROSITE-ProRule" id="PRU00169"/>
    </source>
</evidence>
<evidence type="ECO:0000259" key="14">
    <source>
        <dbReference type="PROSITE" id="PS50113"/>
    </source>
</evidence>
<feature type="domain" description="PAC" evidence="14">
    <location>
        <begin position="326"/>
        <end position="378"/>
    </location>
</feature>
<dbReference type="InterPro" id="IPR003661">
    <property type="entry name" value="HisK_dim/P_dom"/>
</dbReference>
<dbReference type="PANTHER" id="PTHR43065:SF46">
    <property type="entry name" value="C4-DICARBOXYLATE TRANSPORT SENSOR PROTEIN DCTB"/>
    <property type="match status" value="1"/>
</dbReference>
<dbReference type="SMART" id="SM00091">
    <property type="entry name" value="PAS"/>
    <property type="match status" value="1"/>
</dbReference>
<keyword evidence="3 9" id="KW-0597">Phosphoprotein</keyword>
<reference evidence="16 17" key="1">
    <citation type="submission" date="2016-10" db="EMBL/GenBank/DDBJ databases">
        <authorList>
            <person name="de Groot N.N."/>
        </authorList>
    </citation>
    <scope>NUCLEOTIDE SEQUENCE [LARGE SCALE GENOMIC DNA]</scope>
    <source>
        <strain evidence="16 17">CGMCC 1.8925</strain>
    </source>
</reference>
<dbReference type="EMBL" id="FMVT01000004">
    <property type="protein sequence ID" value="SCY42585.1"/>
    <property type="molecule type" value="Genomic_DNA"/>
</dbReference>
<keyword evidence="10" id="KW-1133">Transmembrane helix</keyword>
<dbReference type="GO" id="GO:0000155">
    <property type="term" value="F:phosphorelay sensor kinase activity"/>
    <property type="evidence" value="ECO:0007669"/>
    <property type="project" value="InterPro"/>
</dbReference>
<feature type="domain" description="MHYT" evidence="15">
    <location>
        <begin position="5"/>
        <end position="195"/>
    </location>
</feature>
<dbReference type="SMART" id="SM00388">
    <property type="entry name" value="HisKA"/>
    <property type="match status" value="1"/>
</dbReference>
<evidence type="ECO:0000259" key="15">
    <source>
        <dbReference type="PROSITE" id="PS50924"/>
    </source>
</evidence>
<dbReference type="SUPFAM" id="SSF55874">
    <property type="entry name" value="ATPase domain of HSP90 chaperone/DNA topoisomerase II/histidine kinase"/>
    <property type="match status" value="1"/>
</dbReference>
<feature type="modified residue" description="4-aspartylphosphate" evidence="9">
    <location>
        <position position="677"/>
    </location>
</feature>
<dbReference type="Pfam" id="PF00512">
    <property type="entry name" value="HisKA"/>
    <property type="match status" value="1"/>
</dbReference>
<dbReference type="GO" id="GO:0005524">
    <property type="term" value="F:ATP binding"/>
    <property type="evidence" value="ECO:0007669"/>
    <property type="project" value="UniProtKB-KW"/>
</dbReference>
<name>A0A1G5FTE9_9RHOB</name>
<feature type="domain" description="PAS" evidence="13">
    <location>
        <begin position="252"/>
        <end position="305"/>
    </location>
</feature>
<evidence type="ECO:0000259" key="12">
    <source>
        <dbReference type="PROSITE" id="PS50110"/>
    </source>
</evidence>
<accession>A0A1G5FTE9</accession>
<dbReference type="Pfam" id="PF02518">
    <property type="entry name" value="HATPase_c"/>
    <property type="match status" value="1"/>
</dbReference>
<keyword evidence="6" id="KW-0418">Kinase</keyword>
<dbReference type="InterPro" id="IPR003594">
    <property type="entry name" value="HATPase_dom"/>
</dbReference>
<dbReference type="NCBIfam" id="TIGR00229">
    <property type="entry name" value="sensory_box"/>
    <property type="match status" value="1"/>
</dbReference>
<feature type="domain" description="Histidine kinase" evidence="11">
    <location>
        <begin position="391"/>
        <end position="604"/>
    </location>
</feature>
<dbReference type="SUPFAM" id="SSF52172">
    <property type="entry name" value="CheY-like"/>
    <property type="match status" value="1"/>
</dbReference>
<dbReference type="InterPro" id="IPR000700">
    <property type="entry name" value="PAS-assoc_C"/>
</dbReference>
<dbReference type="PROSITE" id="PS50924">
    <property type="entry name" value="MHYT"/>
    <property type="match status" value="1"/>
</dbReference>
<evidence type="ECO:0000256" key="8">
    <source>
        <dbReference type="ARBA" id="ARBA00023012"/>
    </source>
</evidence>
<keyword evidence="17" id="KW-1185">Reference proteome</keyword>
<dbReference type="Pfam" id="PF03707">
    <property type="entry name" value="MHYT"/>
    <property type="match status" value="3"/>
</dbReference>
<comment type="catalytic activity">
    <reaction evidence="1">
        <text>ATP + protein L-histidine = ADP + protein N-phospho-L-histidine.</text>
        <dbReference type="EC" id="2.7.13.3"/>
    </reaction>
</comment>
<keyword evidence="4" id="KW-0808">Transferase</keyword>
<evidence type="ECO:0000256" key="10">
    <source>
        <dbReference type="PROSITE-ProRule" id="PRU00244"/>
    </source>
</evidence>
<evidence type="ECO:0000313" key="16">
    <source>
        <dbReference type="EMBL" id="SCY42585.1"/>
    </source>
</evidence>
<dbReference type="SUPFAM" id="SSF47384">
    <property type="entry name" value="Homodimeric domain of signal transducing histidine kinase"/>
    <property type="match status" value="1"/>
</dbReference>
<dbReference type="AlphaFoldDB" id="A0A1G5FTE9"/>
<dbReference type="PROSITE" id="PS50109">
    <property type="entry name" value="HIS_KIN"/>
    <property type="match status" value="1"/>
</dbReference>
<dbReference type="Gene3D" id="3.30.565.10">
    <property type="entry name" value="Histidine kinase-like ATPase, C-terminal domain"/>
    <property type="match status" value="1"/>
</dbReference>
<evidence type="ECO:0000313" key="17">
    <source>
        <dbReference type="Proteomes" id="UP000199502"/>
    </source>
</evidence>
<dbReference type="PROSITE" id="PS50113">
    <property type="entry name" value="PAC"/>
    <property type="match status" value="1"/>
</dbReference>
<dbReference type="PRINTS" id="PR00344">
    <property type="entry name" value="BCTRLSENSOR"/>
</dbReference>
<keyword evidence="8" id="KW-0902">Two-component regulatory system</keyword>
<keyword evidence="10" id="KW-0472">Membrane</keyword>
<feature type="transmembrane region" description="Helical" evidence="10">
    <location>
        <begin position="141"/>
        <end position="162"/>
    </location>
</feature>
<dbReference type="Pfam" id="PF08448">
    <property type="entry name" value="PAS_4"/>
    <property type="match status" value="1"/>
</dbReference>
<feature type="transmembrane region" description="Helical" evidence="10">
    <location>
        <begin position="77"/>
        <end position="99"/>
    </location>
</feature>
<protein>
    <recommendedName>
        <fullName evidence="2">histidine kinase</fullName>
        <ecNumber evidence="2">2.7.13.3</ecNumber>
    </recommendedName>
</protein>
<dbReference type="Gene3D" id="3.30.450.20">
    <property type="entry name" value="PAS domain"/>
    <property type="match status" value="1"/>
</dbReference>
<dbReference type="InterPro" id="IPR005467">
    <property type="entry name" value="His_kinase_dom"/>
</dbReference>
<organism evidence="16 17">
    <name type="scientific">Paracoccus tibetensis</name>
    <dbReference type="NCBI Taxonomy" id="336292"/>
    <lineage>
        <taxon>Bacteria</taxon>
        <taxon>Pseudomonadati</taxon>
        <taxon>Pseudomonadota</taxon>
        <taxon>Alphaproteobacteria</taxon>
        <taxon>Rhodobacterales</taxon>
        <taxon>Paracoccaceae</taxon>
        <taxon>Paracoccus</taxon>
    </lineage>
</organism>
<dbReference type="Proteomes" id="UP000199502">
    <property type="component" value="Unassembled WGS sequence"/>
</dbReference>
<dbReference type="InterPro" id="IPR004358">
    <property type="entry name" value="Sig_transdc_His_kin-like_C"/>
</dbReference>
<evidence type="ECO:0000256" key="4">
    <source>
        <dbReference type="ARBA" id="ARBA00022679"/>
    </source>
</evidence>
<proteinExistence type="predicted"/>
<dbReference type="SUPFAM" id="SSF55785">
    <property type="entry name" value="PYP-like sensor domain (PAS domain)"/>
    <property type="match status" value="1"/>
</dbReference>
<dbReference type="InterPro" id="IPR035965">
    <property type="entry name" value="PAS-like_dom_sf"/>
</dbReference>
<dbReference type="Gene3D" id="1.10.287.130">
    <property type="match status" value="1"/>
</dbReference>
<dbReference type="InterPro" id="IPR001789">
    <property type="entry name" value="Sig_transdc_resp-reg_receiver"/>
</dbReference>
<feature type="transmembrane region" description="Helical" evidence="10">
    <location>
        <begin position="41"/>
        <end position="65"/>
    </location>
</feature>
<dbReference type="Gene3D" id="3.40.50.2300">
    <property type="match status" value="1"/>
</dbReference>
<dbReference type="CDD" id="cd00130">
    <property type="entry name" value="PAS"/>
    <property type="match status" value="1"/>
</dbReference>
<dbReference type="PROSITE" id="PS50110">
    <property type="entry name" value="RESPONSE_REGULATORY"/>
    <property type="match status" value="1"/>
</dbReference>
<dbReference type="CDD" id="cd00082">
    <property type="entry name" value="HisKA"/>
    <property type="match status" value="1"/>
</dbReference>
<dbReference type="SMART" id="SM00448">
    <property type="entry name" value="REC"/>
    <property type="match status" value="1"/>
</dbReference>
<feature type="transmembrane region" description="Helical" evidence="10">
    <location>
        <begin position="106"/>
        <end position="129"/>
    </location>
</feature>
<dbReference type="STRING" id="336292.SAMN05660710_01557"/>
<keyword evidence="7" id="KW-0067">ATP-binding</keyword>
<evidence type="ECO:0000256" key="6">
    <source>
        <dbReference type="ARBA" id="ARBA00022777"/>
    </source>
</evidence>
<evidence type="ECO:0000256" key="5">
    <source>
        <dbReference type="ARBA" id="ARBA00022741"/>
    </source>
</evidence>
<evidence type="ECO:0000256" key="2">
    <source>
        <dbReference type="ARBA" id="ARBA00012438"/>
    </source>
</evidence>
<evidence type="ECO:0000256" key="3">
    <source>
        <dbReference type="ARBA" id="ARBA00022553"/>
    </source>
</evidence>
<feature type="transmembrane region" description="Helical" evidence="10">
    <location>
        <begin position="212"/>
        <end position="234"/>
    </location>
</feature>
<dbReference type="OrthoDB" id="9796100at2"/>
<dbReference type="InterPro" id="IPR000014">
    <property type="entry name" value="PAS"/>
</dbReference>
<evidence type="ECO:0000259" key="13">
    <source>
        <dbReference type="PROSITE" id="PS50112"/>
    </source>
</evidence>
<evidence type="ECO:0000256" key="1">
    <source>
        <dbReference type="ARBA" id="ARBA00000085"/>
    </source>
</evidence>
<dbReference type="InterPro" id="IPR036890">
    <property type="entry name" value="HATPase_C_sf"/>
</dbReference>
<dbReference type="RefSeq" id="WP_090741977.1">
    <property type="nucleotide sequence ID" value="NZ_FMVT01000004.1"/>
</dbReference>
<dbReference type="SMART" id="SM00387">
    <property type="entry name" value="HATPase_c"/>
    <property type="match status" value="1"/>
</dbReference>
<keyword evidence="10" id="KW-0812">Transmembrane</keyword>
<sequence length="754" mass="80325">MHGHHNEALVFLALLIATATSYTALDLAGRFGAATTRRARGAWLGGAAFSLGGGIWSMHFVAMLAHSLPGAHASYGLGLTALSFLLAVCATGAGFAIVVHLRRRVAALLLSGPLMGFGIAAMHYTGMAALRVPMTVSYDPAWIAISLVIAIGAATAALWLAFMNTGLVEKFIAAVVMGAAISGMHFSGMRAATFVPIPGGAPLQSRSVDLEVLGTVISVVTFAILSLGLLAAATDRRRAQQSQREAELLRESEERFRLLYRRTPLPLHAVDPNDDILDVSDAWLALLGYGRDEVIGRPLRSFMTPASAQERAGSTWPAVAETDALREVQAGLVTKSGRLVEVEMTGRRELDAEGRFASCIEGLVDVTARKEAENALRQAQKMEVLGHLTGGVAHDFNNLLAIILGNLELLRKRAGGDERSRELIDLAIQGVERGSTLTQRMLAFARRQSLDPKNIDVGGLIRGMAGLLQRSLGPHYELHLPEAEQVAVANVDENQLEMALLNLIVNARDAMPAGGSIRVSVEAVQTHGAPQQIAIRVLDHGSGMDPETLARATEPFFTTKGPTKGTGLGLSMVHGFAAQSGGKLYLSSTPGEGTQATMMLPAALAPAPAEPRQSLPEPAPAPRVAATVLAVDDDILVLMNTQAMLEDMGHRVLAAHSGDEALRILEQARDVDLVITDQAMPRMTGLQLAEALRLHRPDLPVILATGYAELPPNHANIAYRLDKPFFQVQLERAVAEALRAAPDPNVIPFRLPAG</sequence>
<dbReference type="InterPro" id="IPR013656">
    <property type="entry name" value="PAS_4"/>
</dbReference>
<feature type="transmembrane region" description="Helical" evidence="10">
    <location>
        <begin position="171"/>
        <end position="192"/>
    </location>
</feature>
<gene>
    <name evidence="16" type="ORF">SAMN05660710_01557</name>
</gene>
<dbReference type="GO" id="GO:0016020">
    <property type="term" value="C:membrane"/>
    <property type="evidence" value="ECO:0007669"/>
    <property type="project" value="UniProtKB-UniRule"/>
</dbReference>
<dbReference type="InterPro" id="IPR036097">
    <property type="entry name" value="HisK_dim/P_sf"/>
</dbReference>